<feature type="domain" description="ArnT-like N-terminal" evidence="9">
    <location>
        <begin position="12"/>
        <end position="243"/>
    </location>
</feature>
<keyword evidence="3" id="KW-0328">Glycosyltransferase</keyword>
<keyword evidence="6 8" id="KW-1133">Transmembrane helix</keyword>
<feature type="transmembrane region" description="Helical" evidence="8">
    <location>
        <begin position="313"/>
        <end position="338"/>
    </location>
</feature>
<sequence>MNKTSLMLPSVKTLLTLLVSCLALRFISLSLYPLMDTTEARYGEMARIMFETGNWITPMFDYNVPFWGKPPIFTWLSSLGFSLFGVNEFAARVPHLIIGAGVVWLVYTLAKDHFQSSAMGLFSASILASTVSFIILSGAVMTDTALTFSIALSMISFWQAWNNKGKLWGYLFFVGLALGMMSKGPLAIVLIGISLTVWILPNGRWKKLWHTLPWAYGTLIFLAIAMPWYAIAEYKTPGFLDYFIIGEHIKRFIVSGWQGDLYGSAHERARGTIWVYAFISMLPWSPLLIWQWFRSIKEDKDTEESADGFGSFLLLWMLAPMLLFSFSGNILASYVMPALPATALLLAHLHNQRPLPTWLYKIGFITPLLLIIMVSVLHFDLVPKRSEDKILAIWKQQPEATESDLFYLHKRPFSGQYYSSGKAKQRSTKLDAWLPSQTKAFFIVQSTNDHTAYSGWSCDVREEAKKETLLFCQHN</sequence>
<evidence type="ECO:0000256" key="6">
    <source>
        <dbReference type="ARBA" id="ARBA00022989"/>
    </source>
</evidence>
<keyword evidence="5 8" id="KW-0812">Transmembrane</keyword>
<evidence type="ECO:0000259" key="9">
    <source>
        <dbReference type="Pfam" id="PF02366"/>
    </source>
</evidence>
<evidence type="ECO:0000256" key="1">
    <source>
        <dbReference type="ARBA" id="ARBA00004651"/>
    </source>
</evidence>
<keyword evidence="2" id="KW-1003">Cell membrane</keyword>
<dbReference type="InterPro" id="IPR050297">
    <property type="entry name" value="LipidA_mod_glycosyltrf_83"/>
</dbReference>
<evidence type="ECO:0000256" key="7">
    <source>
        <dbReference type="ARBA" id="ARBA00023136"/>
    </source>
</evidence>
<feature type="transmembrane region" description="Helical" evidence="8">
    <location>
        <begin position="116"/>
        <end position="137"/>
    </location>
</feature>
<organism evidence="10 11">
    <name type="scientific">Marinomonas maritima</name>
    <dbReference type="NCBI Taxonomy" id="2940935"/>
    <lineage>
        <taxon>Bacteria</taxon>
        <taxon>Pseudomonadati</taxon>
        <taxon>Pseudomonadota</taxon>
        <taxon>Gammaproteobacteria</taxon>
        <taxon>Oceanospirillales</taxon>
        <taxon>Oceanospirillaceae</taxon>
        <taxon>Marinomonas</taxon>
    </lineage>
</organism>
<comment type="caution">
    <text evidence="10">The sequence shown here is derived from an EMBL/GenBank/DDBJ whole genome shotgun (WGS) entry which is preliminary data.</text>
</comment>
<dbReference type="RefSeq" id="WP_255896058.1">
    <property type="nucleotide sequence ID" value="NZ_JAMZEG020000002.1"/>
</dbReference>
<gene>
    <name evidence="10" type="ORF">M3I01_011850</name>
</gene>
<evidence type="ECO:0000256" key="2">
    <source>
        <dbReference type="ARBA" id="ARBA00022475"/>
    </source>
</evidence>
<evidence type="ECO:0000313" key="11">
    <source>
        <dbReference type="Proteomes" id="UP001139522"/>
    </source>
</evidence>
<feature type="transmembrane region" description="Helical" evidence="8">
    <location>
        <begin position="273"/>
        <end position="293"/>
    </location>
</feature>
<protein>
    <submittedName>
        <fullName evidence="10">Glycosyltransferase family 39 protein</fullName>
    </submittedName>
</protein>
<dbReference type="EMBL" id="JAMZEG020000002">
    <property type="protein sequence ID" value="MDE8603585.1"/>
    <property type="molecule type" value="Genomic_DNA"/>
</dbReference>
<feature type="transmembrane region" description="Helical" evidence="8">
    <location>
        <begin position="212"/>
        <end position="231"/>
    </location>
</feature>
<evidence type="ECO:0000256" key="8">
    <source>
        <dbReference type="SAM" id="Phobius"/>
    </source>
</evidence>
<evidence type="ECO:0000313" key="10">
    <source>
        <dbReference type="EMBL" id="MDE8603585.1"/>
    </source>
</evidence>
<evidence type="ECO:0000256" key="5">
    <source>
        <dbReference type="ARBA" id="ARBA00022692"/>
    </source>
</evidence>
<dbReference type="InterPro" id="IPR003342">
    <property type="entry name" value="ArnT-like_N"/>
</dbReference>
<dbReference type="Proteomes" id="UP001139522">
    <property type="component" value="Unassembled WGS sequence"/>
</dbReference>
<evidence type="ECO:0000256" key="4">
    <source>
        <dbReference type="ARBA" id="ARBA00022679"/>
    </source>
</evidence>
<accession>A0ABT5WHQ8</accession>
<reference evidence="10" key="1">
    <citation type="submission" date="2023-01" db="EMBL/GenBank/DDBJ databases">
        <title>Psychroserpens sp. MSW6 and Marinomonas sp. RSW2, isolated from seawater.</title>
        <authorList>
            <person name="Kristyanto S."/>
            <person name="Jung J."/>
            <person name="Kim J.M."/>
            <person name="Jeon C.O."/>
        </authorList>
    </citation>
    <scope>NUCLEOTIDE SEQUENCE</scope>
    <source>
        <strain evidence="10">RSW2</strain>
    </source>
</reference>
<dbReference type="PANTHER" id="PTHR33908:SF3">
    <property type="entry name" value="UNDECAPRENYL PHOSPHATE-ALPHA-4-AMINO-4-DEOXY-L-ARABINOSE ARABINOSYL TRANSFERASE"/>
    <property type="match status" value="1"/>
</dbReference>
<keyword evidence="4" id="KW-0808">Transferase</keyword>
<proteinExistence type="predicted"/>
<feature type="transmembrane region" description="Helical" evidence="8">
    <location>
        <begin position="93"/>
        <end position="110"/>
    </location>
</feature>
<evidence type="ECO:0000256" key="3">
    <source>
        <dbReference type="ARBA" id="ARBA00022676"/>
    </source>
</evidence>
<name>A0ABT5WHQ8_9GAMM</name>
<keyword evidence="11" id="KW-1185">Reference proteome</keyword>
<feature type="transmembrane region" description="Helical" evidence="8">
    <location>
        <begin position="167"/>
        <end position="200"/>
    </location>
</feature>
<dbReference type="Pfam" id="PF02366">
    <property type="entry name" value="PMT"/>
    <property type="match status" value="1"/>
</dbReference>
<feature type="transmembrane region" description="Helical" evidence="8">
    <location>
        <begin position="144"/>
        <end position="161"/>
    </location>
</feature>
<dbReference type="PANTHER" id="PTHR33908">
    <property type="entry name" value="MANNOSYLTRANSFERASE YKCB-RELATED"/>
    <property type="match status" value="1"/>
</dbReference>
<keyword evidence="7 8" id="KW-0472">Membrane</keyword>
<feature type="transmembrane region" description="Helical" evidence="8">
    <location>
        <begin position="66"/>
        <end position="86"/>
    </location>
</feature>
<feature type="transmembrane region" description="Helical" evidence="8">
    <location>
        <begin position="358"/>
        <end position="379"/>
    </location>
</feature>
<comment type="subcellular location">
    <subcellularLocation>
        <location evidence="1">Cell membrane</location>
        <topology evidence="1">Multi-pass membrane protein</topology>
    </subcellularLocation>
</comment>